<evidence type="ECO:0000256" key="2">
    <source>
        <dbReference type="ARBA" id="ARBA00023015"/>
    </source>
</evidence>
<feature type="coiled-coil region" evidence="5">
    <location>
        <begin position="93"/>
        <end position="120"/>
    </location>
</feature>
<dbReference type="GO" id="GO:0003677">
    <property type="term" value="F:DNA binding"/>
    <property type="evidence" value="ECO:0007669"/>
    <property type="project" value="UniProtKB-KW"/>
</dbReference>
<dbReference type="Gene3D" id="1.10.10.10">
    <property type="entry name" value="Winged helix-like DNA-binding domain superfamily/Winged helix DNA-binding domain"/>
    <property type="match status" value="1"/>
</dbReference>
<dbReference type="RefSeq" id="WP_005065249.1">
    <property type="nucleotide sequence ID" value="NZ_FVGW01000002.1"/>
</dbReference>
<dbReference type="InterPro" id="IPR051446">
    <property type="entry name" value="HTH_trans_reg/aminotransferase"/>
</dbReference>
<protein>
    <submittedName>
        <fullName evidence="7">GntR family transcriptional regulator</fullName>
    </submittedName>
</protein>
<keyword evidence="3" id="KW-0238">DNA-binding</keyword>
<evidence type="ECO:0000256" key="5">
    <source>
        <dbReference type="SAM" id="Coils"/>
    </source>
</evidence>
<evidence type="ECO:0000313" key="7">
    <source>
        <dbReference type="EMBL" id="SKL85612.1"/>
    </source>
</evidence>
<evidence type="ECO:0000256" key="3">
    <source>
        <dbReference type="ARBA" id="ARBA00023125"/>
    </source>
</evidence>
<evidence type="ECO:0000256" key="4">
    <source>
        <dbReference type="ARBA" id="ARBA00023163"/>
    </source>
</evidence>
<dbReference type="CDD" id="cd07377">
    <property type="entry name" value="WHTH_GntR"/>
    <property type="match status" value="1"/>
</dbReference>
<evidence type="ECO:0000313" key="8">
    <source>
        <dbReference type="Proteomes" id="UP000190074"/>
    </source>
</evidence>
<dbReference type="InterPro" id="IPR036388">
    <property type="entry name" value="WH-like_DNA-bd_sf"/>
</dbReference>
<feature type="domain" description="HTH gntR-type" evidence="6">
    <location>
        <begin position="8"/>
        <end position="76"/>
    </location>
</feature>
<evidence type="ECO:0000259" key="6">
    <source>
        <dbReference type="PROSITE" id="PS50949"/>
    </source>
</evidence>
<dbReference type="PANTHER" id="PTHR46577">
    <property type="entry name" value="HTH-TYPE TRANSCRIPTIONAL REGULATORY PROTEIN GABR"/>
    <property type="match status" value="1"/>
</dbReference>
<gene>
    <name evidence="7" type="primary">mngR</name>
    <name evidence="7" type="ORF">SAMEA2259716_01868</name>
</gene>
<dbReference type="PANTHER" id="PTHR46577:SF1">
    <property type="entry name" value="HTH-TYPE TRANSCRIPTIONAL REGULATORY PROTEIN GABR"/>
    <property type="match status" value="1"/>
</dbReference>
<keyword evidence="5" id="KW-0175">Coiled coil</keyword>
<dbReference type="SUPFAM" id="SSF46785">
    <property type="entry name" value="Winged helix' DNA-binding domain"/>
    <property type="match status" value="1"/>
</dbReference>
<keyword evidence="2" id="KW-0805">Transcription regulation</keyword>
<dbReference type="EMBL" id="FVGW01000002">
    <property type="protein sequence ID" value="SKL85612.1"/>
    <property type="molecule type" value="Genomic_DNA"/>
</dbReference>
<dbReference type="InterPro" id="IPR000524">
    <property type="entry name" value="Tscrpt_reg_HTH_GntR"/>
</dbReference>
<dbReference type="Proteomes" id="UP000190074">
    <property type="component" value="Unassembled WGS sequence"/>
</dbReference>
<evidence type="ECO:0000256" key="1">
    <source>
        <dbReference type="ARBA" id="ARBA00022898"/>
    </source>
</evidence>
<reference evidence="7 8" key="1">
    <citation type="submission" date="2016-11" db="EMBL/GenBank/DDBJ databases">
        <authorList>
            <consortium name="Pathogen Informatics"/>
        </authorList>
    </citation>
    <scope>NUCLEOTIDE SEQUENCE [LARGE SCALE GENOMIC DNA]</scope>
    <source>
        <strain evidence="7 8">911</strain>
    </source>
</reference>
<dbReference type="GO" id="GO:0003700">
    <property type="term" value="F:DNA-binding transcription factor activity"/>
    <property type="evidence" value="ECO:0007669"/>
    <property type="project" value="InterPro"/>
</dbReference>
<organism evidence="7 8">
    <name type="scientific">Mycobacteroides abscessus subsp. massiliense</name>
    <dbReference type="NCBI Taxonomy" id="1962118"/>
    <lineage>
        <taxon>Bacteria</taxon>
        <taxon>Bacillati</taxon>
        <taxon>Actinomycetota</taxon>
        <taxon>Actinomycetes</taxon>
        <taxon>Mycobacteriales</taxon>
        <taxon>Mycobacteriaceae</taxon>
        <taxon>Mycobacteroides</taxon>
        <taxon>Mycobacteroides abscessus</taxon>
    </lineage>
</organism>
<keyword evidence="4" id="KW-0804">Transcription</keyword>
<dbReference type="AlphaFoldDB" id="A0A1T8KSM0"/>
<keyword evidence="1" id="KW-0663">Pyridoxal phosphate</keyword>
<dbReference type="PROSITE" id="PS50949">
    <property type="entry name" value="HTH_GNTR"/>
    <property type="match status" value="1"/>
</dbReference>
<sequence>MTDADNGQAKYQQVVAAIRRQISAGHLKPGDRLPSQRALADQYQIAPMTAAKAVRALCDSGWTVSAPSYGVFVTERANTEPPPDDSGSVADQLDQLRLIVSNLAHRIEQLETQRRAVDADD</sequence>
<dbReference type="InterPro" id="IPR036390">
    <property type="entry name" value="WH_DNA-bd_sf"/>
</dbReference>
<name>A0A1T8KSM0_9MYCO</name>
<accession>A0A1T8KSM0</accession>
<dbReference type="Pfam" id="PF00392">
    <property type="entry name" value="GntR"/>
    <property type="match status" value="1"/>
</dbReference>
<proteinExistence type="predicted"/>
<dbReference type="SMART" id="SM00345">
    <property type="entry name" value="HTH_GNTR"/>
    <property type="match status" value="1"/>
</dbReference>